<sequence precursor="true">MPKYKLSAVLSLLLVFLSGSVLGAVAYRLYAVNAVQSVDVARKQTKMSPEEFRKHYVEEFRTKVKMDDQQIATLQQILDQTRTDFHKMRDRMNAEGEAIQTAQVEKINAILREDQRPLYAALRAERDKQRKLRDQQHKQEK</sequence>
<dbReference type="InParanoid" id="Q02DD3"/>
<gene>
    <name evidence="2" type="ordered locus">Acid_1022</name>
</gene>
<evidence type="ECO:0008006" key="3">
    <source>
        <dbReference type="Google" id="ProtNLM"/>
    </source>
</evidence>
<dbReference type="HOGENOM" id="CLU_1824046_0_0_0"/>
<dbReference type="KEGG" id="sus:Acid_1022"/>
<proteinExistence type="predicted"/>
<organism evidence="2">
    <name type="scientific">Solibacter usitatus (strain Ellin6076)</name>
    <dbReference type="NCBI Taxonomy" id="234267"/>
    <lineage>
        <taxon>Bacteria</taxon>
        <taxon>Pseudomonadati</taxon>
        <taxon>Acidobacteriota</taxon>
        <taxon>Terriglobia</taxon>
        <taxon>Bryobacterales</taxon>
        <taxon>Solibacteraceae</taxon>
        <taxon>Candidatus Solibacter</taxon>
    </lineage>
</organism>
<dbReference type="AlphaFoldDB" id="Q02DD3"/>
<dbReference type="EMBL" id="CP000473">
    <property type="protein sequence ID" value="ABJ82020.1"/>
    <property type="molecule type" value="Genomic_DNA"/>
</dbReference>
<protein>
    <recommendedName>
        <fullName evidence="3">Periplasmic heavy metal sensor</fullName>
    </recommendedName>
</protein>
<feature type="compositionally biased region" description="Basic and acidic residues" evidence="1">
    <location>
        <begin position="123"/>
        <end position="141"/>
    </location>
</feature>
<reference evidence="2" key="1">
    <citation type="submission" date="2006-10" db="EMBL/GenBank/DDBJ databases">
        <title>Complete sequence of Solibacter usitatus Ellin6076.</title>
        <authorList>
            <consortium name="US DOE Joint Genome Institute"/>
            <person name="Copeland A."/>
            <person name="Lucas S."/>
            <person name="Lapidus A."/>
            <person name="Barry K."/>
            <person name="Detter J.C."/>
            <person name="Glavina del Rio T."/>
            <person name="Hammon N."/>
            <person name="Israni S."/>
            <person name="Dalin E."/>
            <person name="Tice H."/>
            <person name="Pitluck S."/>
            <person name="Thompson L.S."/>
            <person name="Brettin T."/>
            <person name="Bruce D."/>
            <person name="Han C."/>
            <person name="Tapia R."/>
            <person name="Gilna P."/>
            <person name="Schmutz J."/>
            <person name="Larimer F."/>
            <person name="Land M."/>
            <person name="Hauser L."/>
            <person name="Kyrpides N."/>
            <person name="Mikhailova N."/>
            <person name="Janssen P.H."/>
            <person name="Kuske C.R."/>
            <person name="Richardson P."/>
        </authorList>
    </citation>
    <scope>NUCLEOTIDE SEQUENCE</scope>
    <source>
        <strain evidence="2">Ellin6076</strain>
    </source>
</reference>
<evidence type="ECO:0000313" key="2">
    <source>
        <dbReference type="EMBL" id="ABJ82020.1"/>
    </source>
</evidence>
<dbReference type="eggNOG" id="ENOG502ZI05">
    <property type="taxonomic scope" value="Bacteria"/>
</dbReference>
<feature type="region of interest" description="Disordered" evidence="1">
    <location>
        <begin position="122"/>
        <end position="141"/>
    </location>
</feature>
<dbReference type="STRING" id="234267.Acid_1022"/>
<accession>Q02DD3</accession>
<dbReference type="OrthoDB" id="9918117at2"/>
<name>Q02DD3_SOLUE</name>
<evidence type="ECO:0000256" key="1">
    <source>
        <dbReference type="SAM" id="MobiDB-lite"/>
    </source>
</evidence>